<organism evidence="1 2">
    <name type="scientific">Pleurotus cornucopiae</name>
    <name type="common">Cornucopia mushroom</name>
    <dbReference type="NCBI Taxonomy" id="5321"/>
    <lineage>
        <taxon>Eukaryota</taxon>
        <taxon>Fungi</taxon>
        <taxon>Dikarya</taxon>
        <taxon>Basidiomycota</taxon>
        <taxon>Agaricomycotina</taxon>
        <taxon>Agaricomycetes</taxon>
        <taxon>Agaricomycetidae</taxon>
        <taxon>Agaricales</taxon>
        <taxon>Pleurotineae</taxon>
        <taxon>Pleurotaceae</taxon>
        <taxon>Pleurotus</taxon>
    </lineage>
</organism>
<protein>
    <submittedName>
        <fullName evidence="1">Uncharacterized protein</fullName>
    </submittedName>
</protein>
<name>A0ACB7ILX2_PLECO</name>
<evidence type="ECO:0000313" key="1">
    <source>
        <dbReference type="EMBL" id="KAG9218685.1"/>
    </source>
</evidence>
<dbReference type="EMBL" id="WQMT02000009">
    <property type="protein sequence ID" value="KAG9218685.1"/>
    <property type="molecule type" value="Genomic_DNA"/>
</dbReference>
<evidence type="ECO:0000313" key="2">
    <source>
        <dbReference type="Proteomes" id="UP000824881"/>
    </source>
</evidence>
<accession>A0ACB7ILX2</accession>
<reference evidence="1 2" key="1">
    <citation type="journal article" date="2021" name="Appl. Environ. Microbiol.">
        <title>Genetic linkage and physical mapping for an oyster mushroom Pleurotus cornucopiae and QTL analysis for the trait cap color.</title>
        <authorList>
            <person name="Zhang Y."/>
            <person name="Gao W."/>
            <person name="Sonnenberg A."/>
            <person name="Chen Q."/>
            <person name="Zhang J."/>
            <person name="Huang C."/>
        </authorList>
    </citation>
    <scope>NUCLEOTIDE SEQUENCE [LARGE SCALE GENOMIC DNA]</scope>
    <source>
        <strain evidence="1">CCMSSC00406</strain>
    </source>
</reference>
<keyword evidence="2" id="KW-1185">Reference proteome</keyword>
<comment type="caution">
    <text evidence="1">The sequence shown here is derived from an EMBL/GenBank/DDBJ whole genome shotgun (WGS) entry which is preliminary data.</text>
</comment>
<dbReference type="Proteomes" id="UP000824881">
    <property type="component" value="Unassembled WGS sequence"/>
</dbReference>
<gene>
    <name evidence="1" type="ORF">CCMSSC00406_0001201</name>
</gene>
<sequence length="879" mass="97602">MAGKRKSDTSSSAPTKKARKQVSVDASDLVASILDEGENFQFPEDDETILEDMLRLARYARSLEDAAEALKPKTKSPQEIQAAAGKLRAVAVSGIQKQMSWKPSCKTGSSKWAYDGVCADPAVFAAMLGLELPIKFKMKKIPIADFENLMGDIQGHARYNTLYLKGDHVNVHWKAEEGTFKFSGSYGAYPQITARLRSTGLQATAMAPKRAQDAESPNTPDMNPVKRPKASRACATCRKTKSRCELLDVAPGPNGRLQCHRCKVLDIECSFHNSDIIIVARHNEASTSGHTGPNTQGQQQPTPSSPSTEQFGVQKDFTSNNEFELPEEGADVSDAETYVLGPWRVLGIADDAYWTREPILAVRGILPPLPTREPNGLINHQDESLTSILSHGRIRYLIDIFETRYRPWMSLPPANVNDTALDLVRCTIAARHLDSTTRSKVAPRLQALVESSLLQPGYPHTNTIEFMEALLILALWTPICGSGYAIERDSRLLASSAMQIAISLGLNQYDNIQVLQQRKPDTPNDPDPEVVRKTRLWCAASNIEHMLLVGAGRDPQSRRTPEERRADFTASYLTLDPRDIRLGLSRRLFDLADIGSSVCWGPSRTEQEHATKEINDLIASFNWLYRLITPLPVVFQLDAFYFSMLEVSYHVYKMKTLYRNLYGLKSVFDRPYKEWLRLELNGLPIAAVWGREMVALSEAAIVSLLSRLDVASLSTAPDPYFLLITYAGLTLLITKIAVYHIGFPSLVGHGDALLDMTMEKLQQAALSPDHMAARCVITLREAVATWDRKREEGLAAKQCMNSAFQDKPMDCSVPVSEQVTQVSGNGTSSEPFSASDPLVSMFEPFFGVSLVDEMDPGLFLDPQFWNSFINNRTDPPADP</sequence>
<proteinExistence type="predicted"/>